<sequence length="409" mass="45092">MRPYCVLLHRYVGLATAVFLAVAGLTGAVLVWYHELDALLNPHWLRTAPPTSTAQPLDPLVLRERVAQAYPGARVNHVLLHREPGTSASFHLTAPPGGKDAAPPENEVFVDPYRGKILGARRWGALSHGIHNLLPFLYQLHFALALDDLGLLLMGVVAVLWTADCFIGAWLTFPAPARGSNRPQRSWWQRWRLAWQVRRTGGAYKLNHDLHRAGGLWLWGMLLVLALSSVSFNLPQLYQPVMRTLLGMQADAPPSPRPAPAASAPVMNWTTARATGEQHMARLAKAEGLTVLRAESLQFDPSAATFRYRVRSNRDVGTRAPRTDVVFDATSGELLFSFVPTGKAAGDTVTAWLTSLHTADLWGLPFRLFITLTGLIVSTLSATGIYLWWKKRAARIAAIRGRRPGAPVR</sequence>
<keyword evidence="1" id="KW-0812">Transmembrane</keyword>
<organism evidence="2 3">
    <name type="scientific">Azoarcus sp. (strain BH72)</name>
    <dbReference type="NCBI Taxonomy" id="418699"/>
    <lineage>
        <taxon>Bacteria</taxon>
        <taxon>Pseudomonadati</taxon>
        <taxon>Pseudomonadota</taxon>
        <taxon>Betaproteobacteria</taxon>
        <taxon>Rhodocyclales</taxon>
        <taxon>Zoogloeaceae</taxon>
        <taxon>Azoarcus</taxon>
    </lineage>
</organism>
<dbReference type="PANTHER" id="PTHR34219:SF5">
    <property type="entry name" value="BLR4505 PROTEIN"/>
    <property type="match status" value="1"/>
</dbReference>
<dbReference type="RefSeq" id="WP_011766107.1">
    <property type="nucleotide sequence ID" value="NC_008702.1"/>
</dbReference>
<accession>A1K838</accession>
<protein>
    <submittedName>
        <fullName evidence="2">Conserved hypothetical membrane protein</fullName>
    </submittedName>
</protein>
<dbReference type="Pfam" id="PF03929">
    <property type="entry name" value="PepSY_TM"/>
    <property type="match status" value="1"/>
</dbReference>
<dbReference type="KEGG" id="azo:azo2376"/>
<evidence type="ECO:0000313" key="3">
    <source>
        <dbReference type="Proteomes" id="UP000002588"/>
    </source>
</evidence>
<dbReference type="Proteomes" id="UP000002588">
    <property type="component" value="Chromosome"/>
</dbReference>
<name>A1K838_AZOSB</name>
<dbReference type="HOGENOM" id="CLU_031962_4_0_4"/>
<feature type="transmembrane region" description="Helical" evidence="1">
    <location>
        <begin position="149"/>
        <end position="173"/>
    </location>
</feature>
<dbReference type="STRING" id="62928.azo2376"/>
<feature type="transmembrane region" description="Helical" evidence="1">
    <location>
        <begin position="366"/>
        <end position="389"/>
    </location>
</feature>
<keyword evidence="1" id="KW-1133">Transmembrane helix</keyword>
<keyword evidence="1" id="KW-0472">Membrane</keyword>
<reference evidence="2 3" key="1">
    <citation type="journal article" date="2006" name="Nat. Biotechnol.">
        <title>Complete genome of the mutualistic, N2-fixing grass endophyte Azoarcus sp. strain BH72.</title>
        <authorList>
            <person name="Krause A."/>
            <person name="Ramakumar A."/>
            <person name="Bartels D."/>
            <person name="Battistoni F."/>
            <person name="Bekel T."/>
            <person name="Boch J."/>
            <person name="Boehm M."/>
            <person name="Friedrich F."/>
            <person name="Hurek T."/>
            <person name="Krause L."/>
            <person name="Linke B."/>
            <person name="McHardy A.C."/>
            <person name="Sarkar A."/>
            <person name="Schneiker S."/>
            <person name="Syed A.A."/>
            <person name="Thauer R."/>
            <person name="Vorhoelter F.-J."/>
            <person name="Weidner S."/>
            <person name="Puehler A."/>
            <person name="Reinhold-Hurek B."/>
            <person name="Kaiser O."/>
            <person name="Goesmann A."/>
        </authorList>
    </citation>
    <scope>NUCLEOTIDE SEQUENCE [LARGE SCALE GENOMIC DNA]</scope>
    <source>
        <strain evidence="2 3">BH72</strain>
    </source>
</reference>
<gene>
    <name evidence="2" type="ordered locus">azo2376</name>
</gene>
<feature type="transmembrane region" description="Helical" evidence="1">
    <location>
        <begin position="216"/>
        <end position="238"/>
    </location>
</feature>
<proteinExistence type="predicted"/>
<dbReference type="InterPro" id="IPR005625">
    <property type="entry name" value="PepSY-ass_TM"/>
</dbReference>
<dbReference type="EMBL" id="AM406670">
    <property type="protein sequence ID" value="CAL94993.1"/>
    <property type="molecule type" value="Genomic_DNA"/>
</dbReference>
<dbReference type="AlphaFoldDB" id="A1K838"/>
<dbReference type="PANTHER" id="PTHR34219">
    <property type="entry name" value="IRON-REGULATED INNER MEMBRANE PROTEIN-RELATED"/>
    <property type="match status" value="1"/>
</dbReference>
<keyword evidence="3" id="KW-1185">Reference proteome</keyword>
<evidence type="ECO:0000313" key="2">
    <source>
        <dbReference type="EMBL" id="CAL94993.1"/>
    </source>
</evidence>
<evidence type="ECO:0000256" key="1">
    <source>
        <dbReference type="SAM" id="Phobius"/>
    </source>
</evidence>
<feature type="transmembrane region" description="Helical" evidence="1">
    <location>
        <begin position="12"/>
        <end position="33"/>
    </location>
</feature>
<dbReference type="eggNOG" id="COG3182">
    <property type="taxonomic scope" value="Bacteria"/>
</dbReference>